<evidence type="ECO:0000256" key="4">
    <source>
        <dbReference type="ARBA" id="ARBA00022692"/>
    </source>
</evidence>
<dbReference type="AlphaFoldDB" id="A0A255GCS2"/>
<dbReference type="PANTHER" id="PTHR43386:SF6">
    <property type="entry name" value="ABC TRANSPORTER PERMEASE PROTEIN"/>
    <property type="match status" value="1"/>
</dbReference>
<accession>A0A4R6LMV4</accession>
<dbReference type="GO" id="GO:0005886">
    <property type="term" value="C:plasma membrane"/>
    <property type="evidence" value="ECO:0007669"/>
    <property type="project" value="UniProtKB-SubCell"/>
</dbReference>
<dbReference type="InterPro" id="IPR000515">
    <property type="entry name" value="MetI-like"/>
</dbReference>
<feature type="transmembrane region" description="Helical" evidence="7">
    <location>
        <begin position="284"/>
        <end position="305"/>
    </location>
</feature>
<accession>A0A255GCS2</accession>
<protein>
    <submittedName>
        <fullName evidence="9">Peptide ABC transporter permease</fullName>
    </submittedName>
</protein>
<comment type="caution">
    <text evidence="9">The sequence shown here is derived from an EMBL/GenBank/DDBJ whole genome shotgun (WGS) entry which is preliminary data.</text>
</comment>
<keyword evidence="6 7" id="KW-0472">Membrane</keyword>
<dbReference type="Proteomes" id="UP000215896">
    <property type="component" value="Unassembled WGS sequence"/>
</dbReference>
<dbReference type="Gene3D" id="1.10.3720.10">
    <property type="entry name" value="MetI-like"/>
    <property type="match status" value="1"/>
</dbReference>
<feature type="transmembrane region" description="Helical" evidence="7">
    <location>
        <begin position="168"/>
        <end position="189"/>
    </location>
</feature>
<feature type="transmembrane region" description="Helical" evidence="7">
    <location>
        <begin position="107"/>
        <end position="133"/>
    </location>
</feature>
<keyword evidence="3" id="KW-1003">Cell membrane</keyword>
<comment type="similarity">
    <text evidence="7">Belongs to the binding-protein-dependent transport system permease family.</text>
</comment>
<dbReference type="SUPFAM" id="SSF161098">
    <property type="entry name" value="MetI-like"/>
    <property type="match status" value="1"/>
</dbReference>
<feature type="transmembrane region" description="Helical" evidence="7">
    <location>
        <begin position="224"/>
        <end position="245"/>
    </location>
</feature>
<dbReference type="PROSITE" id="PS50928">
    <property type="entry name" value="ABC_TM1"/>
    <property type="match status" value="1"/>
</dbReference>
<evidence type="ECO:0000256" key="3">
    <source>
        <dbReference type="ARBA" id="ARBA00022475"/>
    </source>
</evidence>
<dbReference type="InterPro" id="IPR050366">
    <property type="entry name" value="BP-dependent_transpt_permease"/>
</dbReference>
<keyword evidence="5 7" id="KW-1133">Transmembrane helix</keyword>
<evidence type="ECO:0000256" key="2">
    <source>
        <dbReference type="ARBA" id="ARBA00022448"/>
    </source>
</evidence>
<keyword evidence="10" id="KW-1185">Reference proteome</keyword>
<dbReference type="RefSeq" id="WP_094359207.1">
    <property type="nucleotide sequence ID" value="NZ_NMVK01000021.1"/>
</dbReference>
<name>A0A255GCS2_9ACTN</name>
<evidence type="ECO:0000256" key="1">
    <source>
        <dbReference type="ARBA" id="ARBA00004651"/>
    </source>
</evidence>
<dbReference type="CDD" id="cd06261">
    <property type="entry name" value="TM_PBP2"/>
    <property type="match status" value="1"/>
</dbReference>
<feature type="compositionally biased region" description="Low complexity" evidence="8">
    <location>
        <begin position="1"/>
        <end position="12"/>
    </location>
</feature>
<evidence type="ECO:0000256" key="7">
    <source>
        <dbReference type="RuleBase" id="RU363032"/>
    </source>
</evidence>
<dbReference type="Pfam" id="PF00528">
    <property type="entry name" value="BPD_transp_1"/>
    <property type="match status" value="1"/>
</dbReference>
<dbReference type="Pfam" id="PF12911">
    <property type="entry name" value="OppC_N"/>
    <property type="match status" value="1"/>
</dbReference>
<proteinExistence type="inferred from homology"/>
<keyword evidence="2 7" id="KW-0813">Transport</keyword>
<dbReference type="InterPro" id="IPR025966">
    <property type="entry name" value="OppC_N"/>
</dbReference>
<organism evidence="9 10">
    <name type="scientific">Enemella evansiae</name>
    <dbReference type="NCBI Taxonomy" id="2016499"/>
    <lineage>
        <taxon>Bacteria</taxon>
        <taxon>Bacillati</taxon>
        <taxon>Actinomycetota</taxon>
        <taxon>Actinomycetes</taxon>
        <taxon>Propionibacteriales</taxon>
        <taxon>Propionibacteriaceae</taxon>
        <taxon>Enemella</taxon>
    </lineage>
</organism>
<dbReference type="GO" id="GO:0055085">
    <property type="term" value="P:transmembrane transport"/>
    <property type="evidence" value="ECO:0007669"/>
    <property type="project" value="InterPro"/>
</dbReference>
<dbReference type="InterPro" id="IPR035906">
    <property type="entry name" value="MetI-like_sf"/>
</dbReference>
<reference evidence="9 10" key="1">
    <citation type="submission" date="2017-07" db="EMBL/GenBank/DDBJ databases">
        <title>Draft whole genome sequences of clinical Proprionibacteriaceae strains.</title>
        <authorList>
            <person name="Bernier A.-M."/>
            <person name="Bernard K."/>
            <person name="Domingo M.-C."/>
        </authorList>
    </citation>
    <scope>NUCLEOTIDE SEQUENCE [LARGE SCALE GENOMIC DNA]</scope>
    <source>
        <strain evidence="9 10">NML 030167</strain>
    </source>
</reference>
<feature type="transmembrane region" description="Helical" evidence="7">
    <location>
        <begin position="42"/>
        <end position="62"/>
    </location>
</feature>
<evidence type="ECO:0000256" key="6">
    <source>
        <dbReference type="ARBA" id="ARBA00023136"/>
    </source>
</evidence>
<evidence type="ECO:0000313" key="10">
    <source>
        <dbReference type="Proteomes" id="UP000215896"/>
    </source>
</evidence>
<gene>
    <name evidence="9" type="ORF">CGZ94_11915</name>
</gene>
<dbReference type="EMBL" id="NMVO01000013">
    <property type="protein sequence ID" value="OYO13655.1"/>
    <property type="molecule type" value="Genomic_DNA"/>
</dbReference>
<comment type="subcellular location">
    <subcellularLocation>
        <location evidence="1 7">Cell membrane</location>
        <topology evidence="1 7">Multi-pass membrane protein</topology>
    </subcellularLocation>
</comment>
<sequence>MADTQLTTDTTPTPEPSPSPKQEKTRSLWGDAWLELRRSPMFWIAAVLIVFIVAMAIAPQLFTKADPYFCDLNNSLKKPGANGTLFGYTLQGCDVYARTVYGARSSILVGLLASLGTLLLGSLIGVVAGYFGGWVDIILSRLGDVFFAIPLLLGGIIILYTFPNKLNTPYMVVVLKVVAAIVVLGWPTIARLMRSSVLQVIPTDYVQAGRALGAGSSRLIFSHVLPNAFAPAVVVATINLGAYIATEATLSFLGIGLQAPVISWGVDISEASGIGYIAAAPHMLLVPSAFLSITVLAFILLGEAIRDALDPKLR</sequence>
<evidence type="ECO:0000256" key="8">
    <source>
        <dbReference type="SAM" id="MobiDB-lite"/>
    </source>
</evidence>
<dbReference type="OrthoDB" id="8906042at2"/>
<evidence type="ECO:0000313" key="9">
    <source>
        <dbReference type="EMBL" id="OYO13655.1"/>
    </source>
</evidence>
<feature type="transmembrane region" description="Helical" evidence="7">
    <location>
        <begin position="145"/>
        <end position="162"/>
    </location>
</feature>
<feature type="region of interest" description="Disordered" evidence="8">
    <location>
        <begin position="1"/>
        <end position="24"/>
    </location>
</feature>
<keyword evidence="4 7" id="KW-0812">Transmembrane</keyword>
<evidence type="ECO:0000256" key="5">
    <source>
        <dbReference type="ARBA" id="ARBA00022989"/>
    </source>
</evidence>
<dbReference type="PANTHER" id="PTHR43386">
    <property type="entry name" value="OLIGOPEPTIDE TRANSPORT SYSTEM PERMEASE PROTEIN APPC"/>
    <property type="match status" value="1"/>
</dbReference>